<dbReference type="Gene3D" id="2.10.25.10">
    <property type="entry name" value="Laminin"/>
    <property type="match status" value="1"/>
</dbReference>
<gene>
    <name evidence="5" type="ORF">LOTGIDRAFT_160118</name>
</gene>
<sequence>MRIILVIALILAIVAVSSAQKRRFSRRCKFCNRMKSFAERNPHRRLFIHLIKRMWFCKGCDPIEVEDKCTPDPCKNDGECQSENGSCICPPEFSGPTCEDPVPCLSNDEPERSCTSNCFGTEVNLFCDGNEVCCDLKGL</sequence>
<keyword evidence="3" id="KW-0732">Signal</keyword>
<keyword evidence="2" id="KW-0245">EGF-like domain</keyword>
<dbReference type="InterPro" id="IPR013111">
    <property type="entry name" value="EGF_extracell"/>
</dbReference>
<comment type="caution">
    <text evidence="2">Lacks conserved residue(s) required for the propagation of feature annotation.</text>
</comment>
<organism evidence="5 6">
    <name type="scientific">Lottia gigantea</name>
    <name type="common">Giant owl limpet</name>
    <dbReference type="NCBI Taxonomy" id="225164"/>
    <lineage>
        <taxon>Eukaryota</taxon>
        <taxon>Metazoa</taxon>
        <taxon>Spiralia</taxon>
        <taxon>Lophotrochozoa</taxon>
        <taxon>Mollusca</taxon>
        <taxon>Gastropoda</taxon>
        <taxon>Patellogastropoda</taxon>
        <taxon>Lottioidea</taxon>
        <taxon>Lottiidae</taxon>
        <taxon>Lottia</taxon>
    </lineage>
</organism>
<reference evidence="5 6" key="1">
    <citation type="journal article" date="2013" name="Nature">
        <title>Insights into bilaterian evolution from three spiralian genomes.</title>
        <authorList>
            <person name="Simakov O."/>
            <person name="Marletaz F."/>
            <person name="Cho S.J."/>
            <person name="Edsinger-Gonzales E."/>
            <person name="Havlak P."/>
            <person name="Hellsten U."/>
            <person name="Kuo D.H."/>
            <person name="Larsson T."/>
            <person name="Lv J."/>
            <person name="Arendt D."/>
            <person name="Savage R."/>
            <person name="Osoegawa K."/>
            <person name="de Jong P."/>
            <person name="Grimwood J."/>
            <person name="Chapman J.A."/>
            <person name="Shapiro H."/>
            <person name="Aerts A."/>
            <person name="Otillar R.P."/>
            <person name="Terry A.Y."/>
            <person name="Boore J.L."/>
            <person name="Grigoriev I.V."/>
            <person name="Lindberg D.R."/>
            <person name="Seaver E.C."/>
            <person name="Weisblat D.A."/>
            <person name="Putnam N.H."/>
            <person name="Rokhsar D.S."/>
        </authorList>
    </citation>
    <scope>NUCLEOTIDE SEQUENCE [LARGE SCALE GENOMIC DNA]</scope>
</reference>
<dbReference type="Proteomes" id="UP000030746">
    <property type="component" value="Unassembled WGS sequence"/>
</dbReference>
<name>V4AR14_LOTGI</name>
<proteinExistence type="predicted"/>
<feature type="chain" id="PRO_5004717405" description="EGF-like domain-containing protein" evidence="3">
    <location>
        <begin position="20"/>
        <end position="139"/>
    </location>
</feature>
<evidence type="ECO:0000256" key="2">
    <source>
        <dbReference type="PROSITE-ProRule" id="PRU00076"/>
    </source>
</evidence>
<evidence type="ECO:0000259" key="4">
    <source>
        <dbReference type="PROSITE" id="PS50026"/>
    </source>
</evidence>
<evidence type="ECO:0000313" key="6">
    <source>
        <dbReference type="Proteomes" id="UP000030746"/>
    </source>
</evidence>
<dbReference type="KEGG" id="lgi:LOTGIDRAFT_160118"/>
<dbReference type="EMBL" id="KB201549">
    <property type="protein sequence ID" value="ESO96131.1"/>
    <property type="molecule type" value="Genomic_DNA"/>
</dbReference>
<dbReference type="CTD" id="20238305"/>
<dbReference type="HOGENOM" id="CLU_1847383_0_0_1"/>
<evidence type="ECO:0000256" key="3">
    <source>
        <dbReference type="SAM" id="SignalP"/>
    </source>
</evidence>
<dbReference type="SUPFAM" id="SSF57196">
    <property type="entry name" value="EGF/Laminin"/>
    <property type="match status" value="1"/>
</dbReference>
<accession>V4AR14</accession>
<keyword evidence="1 2" id="KW-1015">Disulfide bond</keyword>
<dbReference type="RefSeq" id="XP_009053246.1">
    <property type="nucleotide sequence ID" value="XM_009054998.1"/>
</dbReference>
<feature type="signal peptide" evidence="3">
    <location>
        <begin position="1"/>
        <end position="19"/>
    </location>
</feature>
<protein>
    <recommendedName>
        <fullName evidence="4">EGF-like domain-containing protein</fullName>
    </recommendedName>
</protein>
<evidence type="ECO:0000313" key="5">
    <source>
        <dbReference type="EMBL" id="ESO96131.1"/>
    </source>
</evidence>
<dbReference type="InterPro" id="IPR000742">
    <property type="entry name" value="EGF"/>
</dbReference>
<dbReference type="AlphaFoldDB" id="V4AR14"/>
<feature type="disulfide bond" evidence="2">
    <location>
        <begin position="89"/>
        <end position="98"/>
    </location>
</feature>
<dbReference type="GeneID" id="20238305"/>
<evidence type="ECO:0000256" key="1">
    <source>
        <dbReference type="ARBA" id="ARBA00023157"/>
    </source>
</evidence>
<dbReference type="Pfam" id="PF07974">
    <property type="entry name" value="EGF_2"/>
    <property type="match status" value="1"/>
</dbReference>
<dbReference type="CDD" id="cd00054">
    <property type="entry name" value="EGF_CA"/>
    <property type="match status" value="1"/>
</dbReference>
<dbReference type="OrthoDB" id="6381508at2759"/>
<keyword evidence="6" id="KW-1185">Reference proteome</keyword>
<dbReference type="PROSITE" id="PS50026">
    <property type="entry name" value="EGF_3"/>
    <property type="match status" value="1"/>
</dbReference>
<dbReference type="SMART" id="SM00181">
    <property type="entry name" value="EGF"/>
    <property type="match status" value="1"/>
</dbReference>
<feature type="domain" description="EGF-like" evidence="4">
    <location>
        <begin position="65"/>
        <end position="99"/>
    </location>
</feature>
<dbReference type="PROSITE" id="PS00022">
    <property type="entry name" value="EGF_1"/>
    <property type="match status" value="1"/>
</dbReference>